<keyword evidence="2" id="KW-0963">Cytoplasm</keyword>
<dbReference type="InterPro" id="IPR006015">
    <property type="entry name" value="Universal_stress_UspA"/>
</dbReference>
<keyword evidence="5" id="KW-1185">Reference proteome</keyword>
<protein>
    <recommendedName>
        <fullName evidence="2">Universal stress protein</fullName>
    </recommendedName>
</protein>
<organism evidence="4 5">
    <name type="scientific">Arsenophonus apicola</name>
    <dbReference type="NCBI Taxonomy" id="2879119"/>
    <lineage>
        <taxon>Bacteria</taxon>
        <taxon>Pseudomonadati</taxon>
        <taxon>Pseudomonadota</taxon>
        <taxon>Gammaproteobacteria</taxon>
        <taxon>Enterobacterales</taxon>
        <taxon>Morganellaceae</taxon>
        <taxon>Arsenophonus</taxon>
    </lineage>
</organism>
<dbReference type="Proteomes" id="UP001231859">
    <property type="component" value="Chromosome"/>
</dbReference>
<evidence type="ECO:0000259" key="3">
    <source>
        <dbReference type="Pfam" id="PF00582"/>
    </source>
</evidence>
<comment type="similarity">
    <text evidence="1 2">Belongs to the universal stress protein A family.</text>
</comment>
<proteinExistence type="inferred from homology"/>
<dbReference type="InterPro" id="IPR006016">
    <property type="entry name" value="UspA"/>
</dbReference>
<dbReference type="InterPro" id="IPR014729">
    <property type="entry name" value="Rossmann-like_a/b/a_fold"/>
</dbReference>
<dbReference type="PANTHER" id="PTHR46268:SF6">
    <property type="entry name" value="UNIVERSAL STRESS PROTEIN UP12"/>
    <property type="match status" value="1"/>
</dbReference>
<reference evidence="4 5" key="1">
    <citation type="submission" date="2023-04" db="EMBL/GenBank/DDBJ databases">
        <title>Genome dynamics across the evolutionary transition to endosymbiosis.</title>
        <authorList>
            <person name="Siozios S."/>
            <person name="Nadal-Jimenez P."/>
            <person name="Azagi T."/>
            <person name="Sprong H."/>
            <person name="Frost C.L."/>
            <person name="Parratt S.R."/>
            <person name="Taylor G."/>
            <person name="Brettell L."/>
            <person name="Lew K.C."/>
            <person name="Croft L."/>
            <person name="King K.C."/>
            <person name="Brockhurst M.A."/>
            <person name="Hypsa V."/>
            <person name="Novakova E."/>
            <person name="Darby A.C."/>
            <person name="Hurst G.D.D."/>
        </authorList>
    </citation>
    <scope>NUCLEOTIDE SEQUENCE [LARGE SCALE GENOMIC DNA]</scope>
    <source>
        <strain evidence="5">aApi_AU</strain>
    </source>
</reference>
<comment type="subcellular location">
    <subcellularLocation>
        <location evidence="2">Cytoplasm</location>
    </subcellularLocation>
</comment>
<dbReference type="RefSeq" id="WP_280937246.1">
    <property type="nucleotide sequence ID" value="NZ_CP123759.1"/>
</dbReference>
<sequence>MYKIILVPIDISEKELIKKALKHALYIAKLSDAKLHFFHVVPDMSRYSMSYSYHYDLLANFAKKTIESSEKQLEKIVKHIDYPKEKISYSVEMGSPRDKVLSEAEKIGADLIIVGSRRPNIATHLLGSNASAIVSNAPISILIVR</sequence>
<gene>
    <name evidence="4" type="ORF">QG404_09035</name>
</gene>
<evidence type="ECO:0000256" key="1">
    <source>
        <dbReference type="ARBA" id="ARBA00008791"/>
    </source>
</evidence>
<dbReference type="CDD" id="cd00293">
    <property type="entry name" value="USP-like"/>
    <property type="match status" value="1"/>
</dbReference>
<name>A0ABY8NZ65_9GAMM</name>
<evidence type="ECO:0000256" key="2">
    <source>
        <dbReference type="PIRNR" id="PIRNR006276"/>
    </source>
</evidence>
<accession>A0ABY8NZ65</accession>
<dbReference type="PIRSF" id="PIRSF006276">
    <property type="entry name" value="UspA"/>
    <property type="match status" value="1"/>
</dbReference>
<dbReference type="PRINTS" id="PR01438">
    <property type="entry name" value="UNVRSLSTRESS"/>
</dbReference>
<dbReference type="Gene3D" id="3.40.50.620">
    <property type="entry name" value="HUPs"/>
    <property type="match status" value="1"/>
</dbReference>
<dbReference type="Pfam" id="PF00582">
    <property type="entry name" value="Usp"/>
    <property type="match status" value="1"/>
</dbReference>
<evidence type="ECO:0000313" key="5">
    <source>
        <dbReference type="Proteomes" id="UP001231859"/>
    </source>
</evidence>
<feature type="domain" description="UspA" evidence="3">
    <location>
        <begin position="1"/>
        <end position="145"/>
    </location>
</feature>
<dbReference type="PANTHER" id="PTHR46268">
    <property type="entry name" value="STRESS RESPONSE PROTEIN NHAX"/>
    <property type="match status" value="1"/>
</dbReference>
<dbReference type="SUPFAM" id="SSF52402">
    <property type="entry name" value="Adenine nucleotide alpha hydrolases-like"/>
    <property type="match status" value="1"/>
</dbReference>
<evidence type="ECO:0000313" key="4">
    <source>
        <dbReference type="EMBL" id="WGO82530.1"/>
    </source>
</evidence>
<dbReference type="EMBL" id="CP123759">
    <property type="protein sequence ID" value="WGO82530.1"/>
    <property type="molecule type" value="Genomic_DNA"/>
</dbReference>